<reference evidence="1" key="1">
    <citation type="journal article" date="2013" name="PLoS ONE">
        <title>Metagenomic insights into the carbohydrate-active enzymes carried by the microorganisms adhering to solid digesta in the rumen of cows.</title>
        <authorList>
            <person name="Wang L."/>
            <person name="Hatem A."/>
            <person name="Catalyurek U.V."/>
            <person name="Morrison M."/>
            <person name="Yu Z."/>
        </authorList>
    </citation>
    <scope>NUCLEOTIDE SEQUENCE</scope>
</reference>
<protein>
    <submittedName>
        <fullName evidence="1">Uncharacterized protein</fullName>
    </submittedName>
</protein>
<dbReference type="AlphaFoldDB" id="W0FMV0"/>
<dbReference type="EMBL" id="KC246806">
    <property type="protein sequence ID" value="AHF24794.1"/>
    <property type="molecule type" value="Genomic_DNA"/>
</dbReference>
<evidence type="ECO:0000313" key="1">
    <source>
        <dbReference type="EMBL" id="AHF24794.1"/>
    </source>
</evidence>
<organism evidence="1">
    <name type="scientific">uncultured bacterium Contig1758</name>
    <dbReference type="NCBI Taxonomy" id="1393501"/>
    <lineage>
        <taxon>Bacteria</taxon>
        <taxon>environmental samples</taxon>
    </lineage>
</organism>
<sequence length="159" mass="16800">MLTEVIVNLELTKQKACLRIDETGSFCQTSVDRASDRGHLVAGYSFNDDCVGPETGLDVSLEVDESVIGCNVKLCVYAFSAHAVCHMDLVMSIGYGNSDGLGVSEVAHRDIVQIDTEAYCHAEGVAHTVHLDDAVFGKNEGVVALGAVAVAGYVCYVAA</sequence>
<proteinExistence type="predicted"/>
<name>W0FMV0_9BACT</name>
<accession>W0FMV0</accession>